<dbReference type="InterPro" id="IPR046203">
    <property type="entry name" value="DUF6236"/>
</dbReference>
<sequence length="201" mass="21672">MHLVVSIIADQIAANRNARFGGQGPLGLHPHTDVPSAHRMGADPIPGRENVAGWKVDIGALFPVPQGDISIGDLVAFRERYTDERVRLMVTVQDLLHSLRNLHPNDAFLRVKHEIEEAVRDLQGAARARKLTLVKQSVAVTVATTAVAVAAGLPETALPASALTVLGNIAVNVATNQTRYDRSGSVGSPSAYRYLHRVQKQ</sequence>
<dbReference type="EMBL" id="LT594324">
    <property type="protein sequence ID" value="SBT47022.1"/>
    <property type="molecule type" value="Genomic_DNA"/>
</dbReference>
<proteinExistence type="predicted"/>
<gene>
    <name evidence="1" type="ORF">GA0070621_2785</name>
</gene>
<evidence type="ECO:0000313" key="1">
    <source>
        <dbReference type="EMBL" id="SBT47022.1"/>
    </source>
</evidence>
<evidence type="ECO:0000313" key="2">
    <source>
        <dbReference type="Proteomes" id="UP000198765"/>
    </source>
</evidence>
<organism evidence="1 2">
    <name type="scientific">Micromonospora narathiwatensis</name>
    <dbReference type="NCBI Taxonomy" id="299146"/>
    <lineage>
        <taxon>Bacteria</taxon>
        <taxon>Bacillati</taxon>
        <taxon>Actinomycetota</taxon>
        <taxon>Actinomycetes</taxon>
        <taxon>Micromonosporales</taxon>
        <taxon>Micromonosporaceae</taxon>
        <taxon>Micromonospora</taxon>
    </lineage>
</organism>
<dbReference type="PATRIC" id="fig|299146.4.peg.2886"/>
<protein>
    <submittedName>
        <fullName evidence="1">Uncharacterized protein</fullName>
    </submittedName>
</protein>
<name>A0A1A8ZSZ3_9ACTN</name>
<dbReference type="AlphaFoldDB" id="A0A1A8ZSZ3"/>
<dbReference type="Pfam" id="PF19749">
    <property type="entry name" value="DUF6236"/>
    <property type="match status" value="1"/>
</dbReference>
<accession>A0A1A8ZSZ3</accession>
<keyword evidence="2" id="KW-1185">Reference proteome</keyword>
<reference evidence="1 2" key="1">
    <citation type="submission" date="2016-06" db="EMBL/GenBank/DDBJ databases">
        <authorList>
            <person name="Kjaerup R.B."/>
            <person name="Dalgaard T.S."/>
            <person name="Juul-Madsen H.R."/>
        </authorList>
    </citation>
    <scope>NUCLEOTIDE SEQUENCE [LARGE SCALE GENOMIC DNA]</scope>
    <source>
        <strain evidence="1 2">DSM 45248</strain>
    </source>
</reference>
<dbReference type="Proteomes" id="UP000198765">
    <property type="component" value="Chromosome I"/>
</dbReference>